<gene>
    <name evidence="2" type="ORF">BN3087_80026</name>
</gene>
<sequence>MKKTLLLSVVASGLLFAGGDIAPVEPAVVTPAPAPAPVVDSGWKFSGQAVVYYQTDDSYITSRGVTSPQDDSLFSQGASAANAGLQLTATNDDLIAGIGFGAQINGLGTLGLDEDVVSDVMQTAGSELNSAYISQLYLTYGINNTSFKVGRQELPKALSPFAYSEDWNVFKNTYNAALVVNTDIPDTVLVGAWVRDANWNGLHADMSDFGKLNGNDGVWMLTAQNKSIADLTLTGSFYYANDFANILWVDAQYNAGVANIGLQGGAIMPDASAADDTTAFGAKVSGKFDIVNASIAYTTVNDGSTPILNFGGSSSVLYTNTVSNEMFPMITTWDADKVLVKADADVLGGNLGLAYGHTDSSAIDNIDEIELTYKTKLVDAIDLEATYAYVDADAFADEINGFRLVGRYNF</sequence>
<name>A0A0S4XQK7_9BACT</name>
<feature type="signal peptide" evidence="1">
    <location>
        <begin position="1"/>
        <end position="22"/>
    </location>
</feature>
<protein>
    <recommendedName>
        <fullName evidence="3">Porin</fullName>
    </recommendedName>
</protein>
<dbReference type="AlphaFoldDB" id="A0A0S4XQK7"/>
<evidence type="ECO:0000256" key="1">
    <source>
        <dbReference type="SAM" id="SignalP"/>
    </source>
</evidence>
<reference evidence="2" key="1">
    <citation type="submission" date="2015-11" db="EMBL/GenBank/DDBJ databases">
        <authorList>
            <person name="Zhang Y."/>
            <person name="Guo Z."/>
        </authorList>
    </citation>
    <scope>NUCLEOTIDE SEQUENCE</scope>
    <source>
        <strain evidence="2">BN30871</strain>
    </source>
</reference>
<dbReference type="InterPro" id="IPR023614">
    <property type="entry name" value="Porin_dom_sf"/>
</dbReference>
<accession>A0A0S4XQK7</accession>
<keyword evidence="1" id="KW-0732">Signal</keyword>
<organism evidence="2">
    <name type="scientific">Sulfurovum sp. enrichment culture clone C5</name>
    <dbReference type="NCBI Taxonomy" id="497650"/>
    <lineage>
        <taxon>Bacteria</taxon>
        <taxon>Pseudomonadati</taxon>
        <taxon>Campylobacterota</taxon>
        <taxon>Epsilonproteobacteria</taxon>
        <taxon>Campylobacterales</taxon>
        <taxon>Sulfurovaceae</taxon>
        <taxon>Sulfurovum</taxon>
        <taxon>environmental samples</taxon>
    </lineage>
</organism>
<feature type="chain" id="PRO_5006630058" description="Porin" evidence="1">
    <location>
        <begin position="23"/>
        <end position="410"/>
    </location>
</feature>
<dbReference type="Gene3D" id="2.40.160.10">
    <property type="entry name" value="Porin"/>
    <property type="match status" value="1"/>
</dbReference>
<proteinExistence type="predicted"/>
<evidence type="ECO:0000313" key="2">
    <source>
        <dbReference type="EMBL" id="CUV66377.1"/>
    </source>
</evidence>
<evidence type="ECO:0008006" key="3">
    <source>
        <dbReference type="Google" id="ProtNLM"/>
    </source>
</evidence>
<dbReference type="EMBL" id="FAXN01000084">
    <property type="protein sequence ID" value="CUV66377.1"/>
    <property type="molecule type" value="Genomic_DNA"/>
</dbReference>